<organism evidence="1 2">
    <name type="scientific">Pistacia integerrima</name>
    <dbReference type="NCBI Taxonomy" id="434235"/>
    <lineage>
        <taxon>Eukaryota</taxon>
        <taxon>Viridiplantae</taxon>
        <taxon>Streptophyta</taxon>
        <taxon>Embryophyta</taxon>
        <taxon>Tracheophyta</taxon>
        <taxon>Spermatophyta</taxon>
        <taxon>Magnoliopsida</taxon>
        <taxon>eudicotyledons</taxon>
        <taxon>Gunneridae</taxon>
        <taxon>Pentapetalae</taxon>
        <taxon>rosids</taxon>
        <taxon>malvids</taxon>
        <taxon>Sapindales</taxon>
        <taxon>Anacardiaceae</taxon>
        <taxon>Pistacia</taxon>
    </lineage>
</organism>
<proteinExistence type="predicted"/>
<accession>A0ACC0XM29</accession>
<evidence type="ECO:0000313" key="2">
    <source>
        <dbReference type="Proteomes" id="UP001163603"/>
    </source>
</evidence>
<dbReference type="Proteomes" id="UP001163603">
    <property type="component" value="Chromosome 11"/>
</dbReference>
<reference evidence="2" key="1">
    <citation type="journal article" date="2023" name="G3 (Bethesda)">
        <title>Genome assembly and association tests identify interacting loci associated with vigor, precocity, and sex in interspecific pistachio rootstocks.</title>
        <authorList>
            <person name="Palmer W."/>
            <person name="Jacygrad E."/>
            <person name="Sagayaradj S."/>
            <person name="Cavanaugh K."/>
            <person name="Han R."/>
            <person name="Bertier L."/>
            <person name="Beede B."/>
            <person name="Kafkas S."/>
            <person name="Golino D."/>
            <person name="Preece J."/>
            <person name="Michelmore R."/>
        </authorList>
    </citation>
    <scope>NUCLEOTIDE SEQUENCE [LARGE SCALE GENOMIC DNA]</scope>
</reference>
<dbReference type="EMBL" id="CM047746">
    <property type="protein sequence ID" value="KAJ0020028.1"/>
    <property type="molecule type" value="Genomic_DNA"/>
</dbReference>
<comment type="caution">
    <text evidence="1">The sequence shown here is derived from an EMBL/GenBank/DDBJ whole genome shotgun (WGS) entry which is preliminary data.</text>
</comment>
<sequence length="64" mass="7159">MAPLRGGLKKKRKLDKKTEGNASASGSSEKEASVDWWHEYSERINDYLLINENAFGNIYAGSLI</sequence>
<keyword evidence="2" id="KW-1185">Reference proteome</keyword>
<gene>
    <name evidence="1" type="ORF">Pint_32319</name>
</gene>
<evidence type="ECO:0000313" key="1">
    <source>
        <dbReference type="EMBL" id="KAJ0020028.1"/>
    </source>
</evidence>
<protein>
    <submittedName>
        <fullName evidence="1">Uncharacterized protein</fullName>
    </submittedName>
</protein>
<name>A0ACC0XM29_9ROSI</name>